<keyword evidence="4 5" id="KW-0326">Glycosidase</keyword>
<evidence type="ECO:0000256" key="4">
    <source>
        <dbReference type="ARBA" id="ARBA00023295"/>
    </source>
</evidence>
<dbReference type="InterPro" id="IPR023296">
    <property type="entry name" value="Glyco_hydro_beta-prop_sf"/>
</dbReference>
<sequence length="349" mass="38672">MTSTRSKLLPWAATLLSLWLLVVGCTSSDSSMLKSDVSLRNPIAPIADPFIVRHAGSYYLTGTRTGTSLEIWHAPRLEDVGKTSQTIWTPQQGEPAFQVWSPSMFLLDYHGSKHWFVYFTAAMQDKNEAHRIYVLQSEGSDPLGPYTYKGQLAGTDDTTAIDSSLLELDNKLYLMYVLEKGSNAVYLAPMSDALTVSGEPRLVIDPDHPWEQGDQAYSHYPVAEGPEALYHDGKTFIVYSGSDTGNYNYCLGLMIYKGGDPLEAKSWEKKGPVFQYSSDNGVFGPGRAHFTTSPDGNQSWMVYHAKTTADFTYDGRETRTQQFTWNADGTPNFGTPVSVKTPLEPPTGE</sequence>
<feature type="compositionally biased region" description="Polar residues" evidence="6">
    <location>
        <begin position="325"/>
        <end position="335"/>
    </location>
</feature>
<comment type="similarity">
    <text evidence="1 5">Belongs to the glycosyl hydrolase 43 family.</text>
</comment>
<dbReference type="PROSITE" id="PS51257">
    <property type="entry name" value="PROKAR_LIPOPROTEIN"/>
    <property type="match status" value="1"/>
</dbReference>
<evidence type="ECO:0000256" key="1">
    <source>
        <dbReference type="ARBA" id="ARBA00009865"/>
    </source>
</evidence>
<gene>
    <name evidence="7" type="ORF">KSB_54740</name>
</gene>
<dbReference type="PANTHER" id="PTHR43817:SF1">
    <property type="entry name" value="HYDROLASE, FAMILY 43, PUTATIVE (AFU_ORTHOLOGUE AFUA_3G01660)-RELATED"/>
    <property type="match status" value="1"/>
</dbReference>
<dbReference type="PANTHER" id="PTHR43817">
    <property type="entry name" value="GLYCOSYL HYDROLASE"/>
    <property type="match status" value="1"/>
</dbReference>
<protein>
    <recommendedName>
        <fullName evidence="9">Alpha-N-arabinofuranosidase</fullName>
    </recommendedName>
</protein>
<evidence type="ECO:0000256" key="3">
    <source>
        <dbReference type="ARBA" id="ARBA00022801"/>
    </source>
</evidence>
<accession>A0ABQ3UW06</accession>
<dbReference type="EMBL" id="BNJG01000002">
    <property type="protein sequence ID" value="GHO56999.1"/>
    <property type="molecule type" value="Genomic_DNA"/>
</dbReference>
<keyword evidence="8" id="KW-1185">Reference proteome</keyword>
<dbReference type="RefSeq" id="WP_201373444.1">
    <property type="nucleotide sequence ID" value="NZ_BNJG01000002.1"/>
</dbReference>
<dbReference type="Pfam" id="PF04616">
    <property type="entry name" value="Glyco_hydro_43"/>
    <property type="match status" value="1"/>
</dbReference>
<dbReference type="Gene3D" id="2.115.10.20">
    <property type="entry name" value="Glycosyl hydrolase domain, family 43"/>
    <property type="match status" value="1"/>
</dbReference>
<dbReference type="CDD" id="cd18820">
    <property type="entry name" value="GH43_LbAraf43-like"/>
    <property type="match status" value="1"/>
</dbReference>
<evidence type="ECO:0000313" key="8">
    <source>
        <dbReference type="Proteomes" id="UP000654345"/>
    </source>
</evidence>
<keyword evidence="2" id="KW-0732">Signal</keyword>
<dbReference type="InterPro" id="IPR006710">
    <property type="entry name" value="Glyco_hydro_43"/>
</dbReference>
<evidence type="ECO:0000313" key="7">
    <source>
        <dbReference type="EMBL" id="GHO56999.1"/>
    </source>
</evidence>
<reference evidence="7 8" key="1">
    <citation type="journal article" date="2021" name="Int. J. Syst. Evol. Microbiol.">
        <title>Reticulibacter mediterranei gen. nov., sp. nov., within the new family Reticulibacteraceae fam. nov., and Ktedonospora formicarum gen. nov., sp. nov., Ktedonobacter robiniae sp. nov., Dictyobacter formicarum sp. nov. and Dictyobacter arantiisoli sp. nov., belonging to the class Ktedonobacteria.</title>
        <authorList>
            <person name="Yabe S."/>
            <person name="Zheng Y."/>
            <person name="Wang C.M."/>
            <person name="Sakai Y."/>
            <person name="Abe K."/>
            <person name="Yokota A."/>
            <person name="Donadio S."/>
            <person name="Cavaletti L."/>
            <person name="Monciardini P."/>
        </authorList>
    </citation>
    <scope>NUCLEOTIDE SEQUENCE [LARGE SCALE GENOMIC DNA]</scope>
    <source>
        <strain evidence="7 8">SOSP1-30</strain>
    </source>
</reference>
<comment type="caution">
    <text evidence="7">The sequence shown here is derived from an EMBL/GenBank/DDBJ whole genome shotgun (WGS) entry which is preliminary data.</text>
</comment>
<proteinExistence type="inferred from homology"/>
<evidence type="ECO:0000256" key="2">
    <source>
        <dbReference type="ARBA" id="ARBA00022729"/>
    </source>
</evidence>
<evidence type="ECO:0008006" key="9">
    <source>
        <dbReference type="Google" id="ProtNLM"/>
    </source>
</evidence>
<keyword evidence="3 5" id="KW-0378">Hydrolase</keyword>
<feature type="region of interest" description="Disordered" evidence="6">
    <location>
        <begin position="325"/>
        <end position="349"/>
    </location>
</feature>
<organism evidence="7 8">
    <name type="scientific">Ktedonobacter robiniae</name>
    <dbReference type="NCBI Taxonomy" id="2778365"/>
    <lineage>
        <taxon>Bacteria</taxon>
        <taxon>Bacillati</taxon>
        <taxon>Chloroflexota</taxon>
        <taxon>Ktedonobacteria</taxon>
        <taxon>Ktedonobacterales</taxon>
        <taxon>Ktedonobacteraceae</taxon>
        <taxon>Ktedonobacter</taxon>
    </lineage>
</organism>
<evidence type="ECO:0000256" key="6">
    <source>
        <dbReference type="SAM" id="MobiDB-lite"/>
    </source>
</evidence>
<evidence type="ECO:0000256" key="5">
    <source>
        <dbReference type="RuleBase" id="RU361187"/>
    </source>
</evidence>
<name>A0ABQ3UW06_9CHLR</name>
<dbReference type="SUPFAM" id="SSF75005">
    <property type="entry name" value="Arabinanase/levansucrase/invertase"/>
    <property type="match status" value="1"/>
</dbReference>
<dbReference type="Proteomes" id="UP000654345">
    <property type="component" value="Unassembled WGS sequence"/>
</dbReference>